<dbReference type="Gene3D" id="1.10.630.10">
    <property type="entry name" value="Cytochrome P450"/>
    <property type="match status" value="1"/>
</dbReference>
<keyword evidence="3 8" id="KW-0349">Heme</keyword>
<dbReference type="InterPro" id="IPR050364">
    <property type="entry name" value="Cytochrome_P450_fung"/>
</dbReference>
<dbReference type="GO" id="GO:0016705">
    <property type="term" value="F:oxidoreductase activity, acting on paired donors, with incorporation or reduction of molecular oxygen"/>
    <property type="evidence" value="ECO:0007669"/>
    <property type="project" value="InterPro"/>
</dbReference>
<dbReference type="PRINTS" id="PR00385">
    <property type="entry name" value="P450"/>
</dbReference>
<sequence length="554" mass="61579">MAAYAITKAHFFNQYEAYMMARLSAAQVFLAALGVFTILLFAYGLFFLNPRAKVNHPLPPGPKPRPLVGNLPDLPPAGAKEWLHWIKHKELYGPISSLTVLGQTMILLNDYKVAVELMEKRSAFNSSRPKLVFGSEMCGWEQALGLMPYSNKSRAYRKALHTVLGTSAAIDPFRPLIELETRRFLLKVLENPQEVLQLIRTQAGSIILKIGYGYTIEPNTRDPLVDLAEETLDQFSKSCMPGVWMVDVIPALKYLPEWLPCTSFKRTARHWKATLHTAAEVPYKFVKEQLSNGTAEPSYLSKLLQDEHGSLSAEADDVARWSAFSMYAGGADTTVSSVACFVLAMTLYPEVQREAQAEIDAAIGTSRLPTFSDRGSLPYVNALVKEVLRWHPVAPMGVPHLTTKADVYDGYFIPEGSLLIPSIWAMLHDEAIYRDPEAFNPSRFLGPNAEPDPQNVSFGFGRRICPGKLFADATLFSTISGLLAVFDVRKCVENGKEIDPVVDFATGIISHPKPFKCDIKPRSASHEKMIRSVEIEYPSPEHGDARHLPNVAVV</sequence>
<dbReference type="PANTHER" id="PTHR46300:SF7">
    <property type="entry name" value="P450, PUTATIVE (EUROFUNG)-RELATED"/>
    <property type="match status" value="1"/>
</dbReference>
<gene>
    <name evidence="11" type="ORF">Z519_05250</name>
</gene>
<comment type="cofactor">
    <cofactor evidence="1 8">
        <name>heme</name>
        <dbReference type="ChEBI" id="CHEBI:30413"/>
    </cofactor>
</comment>
<dbReference type="HOGENOM" id="CLU_001570_2_3_1"/>
<dbReference type="VEuPathDB" id="FungiDB:Z519_05250"/>
<keyword evidence="7 9" id="KW-0503">Monooxygenase</keyword>
<evidence type="ECO:0000256" key="9">
    <source>
        <dbReference type="RuleBase" id="RU000461"/>
    </source>
</evidence>
<evidence type="ECO:0000256" key="8">
    <source>
        <dbReference type="PIRSR" id="PIRSR602401-1"/>
    </source>
</evidence>
<evidence type="ECO:0000256" key="1">
    <source>
        <dbReference type="ARBA" id="ARBA00001971"/>
    </source>
</evidence>
<accession>A0A0D2HST8</accession>
<evidence type="ECO:0000256" key="6">
    <source>
        <dbReference type="ARBA" id="ARBA00023004"/>
    </source>
</evidence>
<dbReference type="Pfam" id="PF00067">
    <property type="entry name" value="p450"/>
    <property type="match status" value="1"/>
</dbReference>
<dbReference type="InterPro" id="IPR002401">
    <property type="entry name" value="Cyt_P450_E_grp-I"/>
</dbReference>
<keyword evidence="12" id="KW-1185">Reference proteome</keyword>
<evidence type="ECO:0000256" key="5">
    <source>
        <dbReference type="ARBA" id="ARBA00023002"/>
    </source>
</evidence>
<dbReference type="PROSITE" id="PS00086">
    <property type="entry name" value="CYTOCHROME_P450"/>
    <property type="match status" value="1"/>
</dbReference>
<feature type="transmembrane region" description="Helical" evidence="10">
    <location>
        <begin position="28"/>
        <end position="48"/>
    </location>
</feature>
<evidence type="ECO:0000256" key="7">
    <source>
        <dbReference type="ARBA" id="ARBA00023033"/>
    </source>
</evidence>
<dbReference type="PRINTS" id="PR00463">
    <property type="entry name" value="EP450I"/>
</dbReference>
<dbReference type="InterPro" id="IPR017972">
    <property type="entry name" value="Cyt_P450_CS"/>
</dbReference>
<dbReference type="InterPro" id="IPR001128">
    <property type="entry name" value="Cyt_P450"/>
</dbReference>
<evidence type="ECO:0000313" key="12">
    <source>
        <dbReference type="Proteomes" id="UP000053789"/>
    </source>
</evidence>
<keyword evidence="4 8" id="KW-0479">Metal-binding</keyword>
<dbReference type="GeneID" id="27698178"/>
<name>A0A0D2HST8_CLAB1</name>
<feature type="binding site" description="axial binding residue" evidence="8">
    <location>
        <position position="465"/>
    </location>
    <ligand>
        <name>heme</name>
        <dbReference type="ChEBI" id="CHEBI:30413"/>
    </ligand>
    <ligandPart>
        <name>Fe</name>
        <dbReference type="ChEBI" id="CHEBI:18248"/>
    </ligandPart>
</feature>
<organism evidence="11 12">
    <name type="scientific">Cladophialophora bantiana (strain ATCC 10958 / CBS 173.52 / CDC B-1940 / NIH 8579)</name>
    <name type="common">Xylohypha bantiana</name>
    <dbReference type="NCBI Taxonomy" id="1442370"/>
    <lineage>
        <taxon>Eukaryota</taxon>
        <taxon>Fungi</taxon>
        <taxon>Dikarya</taxon>
        <taxon>Ascomycota</taxon>
        <taxon>Pezizomycotina</taxon>
        <taxon>Eurotiomycetes</taxon>
        <taxon>Chaetothyriomycetidae</taxon>
        <taxon>Chaetothyriales</taxon>
        <taxon>Herpotrichiellaceae</taxon>
        <taxon>Cladophialophora</taxon>
    </lineage>
</organism>
<keyword evidence="6 8" id="KW-0408">Iron</keyword>
<protein>
    <recommendedName>
        <fullName evidence="13">O-methylsterigmatocystin oxidoreductase</fullName>
    </recommendedName>
</protein>
<dbReference type="AlphaFoldDB" id="A0A0D2HST8"/>
<dbReference type="GO" id="GO:0020037">
    <property type="term" value="F:heme binding"/>
    <property type="evidence" value="ECO:0007669"/>
    <property type="project" value="InterPro"/>
</dbReference>
<dbReference type="PANTHER" id="PTHR46300">
    <property type="entry name" value="P450, PUTATIVE (EUROFUNG)-RELATED-RELATED"/>
    <property type="match status" value="1"/>
</dbReference>
<dbReference type="RefSeq" id="XP_016620604.1">
    <property type="nucleotide sequence ID" value="XM_016762991.1"/>
</dbReference>
<dbReference type="GO" id="GO:0005506">
    <property type="term" value="F:iron ion binding"/>
    <property type="evidence" value="ECO:0007669"/>
    <property type="project" value="InterPro"/>
</dbReference>
<keyword evidence="10" id="KW-1133">Transmembrane helix</keyword>
<evidence type="ECO:0008006" key="13">
    <source>
        <dbReference type="Google" id="ProtNLM"/>
    </source>
</evidence>
<evidence type="ECO:0000313" key="11">
    <source>
        <dbReference type="EMBL" id="KIW93935.1"/>
    </source>
</evidence>
<dbReference type="EMBL" id="KN846986">
    <property type="protein sequence ID" value="KIW93935.1"/>
    <property type="molecule type" value="Genomic_DNA"/>
</dbReference>
<dbReference type="InterPro" id="IPR036396">
    <property type="entry name" value="Cyt_P450_sf"/>
</dbReference>
<evidence type="ECO:0000256" key="4">
    <source>
        <dbReference type="ARBA" id="ARBA00022723"/>
    </source>
</evidence>
<dbReference type="SUPFAM" id="SSF48264">
    <property type="entry name" value="Cytochrome P450"/>
    <property type="match status" value="1"/>
</dbReference>
<proteinExistence type="inferred from homology"/>
<dbReference type="CDD" id="cd11065">
    <property type="entry name" value="CYP64-like"/>
    <property type="match status" value="1"/>
</dbReference>
<evidence type="ECO:0000256" key="2">
    <source>
        <dbReference type="ARBA" id="ARBA00010617"/>
    </source>
</evidence>
<keyword evidence="10" id="KW-0472">Membrane</keyword>
<dbReference type="OrthoDB" id="2789670at2759"/>
<evidence type="ECO:0000256" key="10">
    <source>
        <dbReference type="SAM" id="Phobius"/>
    </source>
</evidence>
<dbReference type="Proteomes" id="UP000053789">
    <property type="component" value="Unassembled WGS sequence"/>
</dbReference>
<keyword evidence="5 9" id="KW-0560">Oxidoreductase</keyword>
<keyword evidence="10" id="KW-0812">Transmembrane</keyword>
<evidence type="ECO:0000256" key="3">
    <source>
        <dbReference type="ARBA" id="ARBA00022617"/>
    </source>
</evidence>
<dbReference type="GO" id="GO:0004497">
    <property type="term" value="F:monooxygenase activity"/>
    <property type="evidence" value="ECO:0007669"/>
    <property type="project" value="UniProtKB-KW"/>
</dbReference>
<reference evidence="11" key="1">
    <citation type="submission" date="2015-01" db="EMBL/GenBank/DDBJ databases">
        <title>The Genome Sequence of Cladophialophora bantiana CBS 173.52.</title>
        <authorList>
            <consortium name="The Broad Institute Genomics Platform"/>
            <person name="Cuomo C."/>
            <person name="de Hoog S."/>
            <person name="Gorbushina A."/>
            <person name="Stielow B."/>
            <person name="Teixiera M."/>
            <person name="Abouelleil A."/>
            <person name="Chapman S.B."/>
            <person name="Priest M."/>
            <person name="Young S.K."/>
            <person name="Wortman J."/>
            <person name="Nusbaum C."/>
            <person name="Birren B."/>
        </authorList>
    </citation>
    <scope>NUCLEOTIDE SEQUENCE [LARGE SCALE GENOMIC DNA]</scope>
    <source>
        <strain evidence="11">CBS 173.52</strain>
    </source>
</reference>
<comment type="similarity">
    <text evidence="2 9">Belongs to the cytochrome P450 family.</text>
</comment>